<accession>A0A1S8CWE6</accession>
<evidence type="ECO:0000256" key="3">
    <source>
        <dbReference type="RuleBase" id="RU000363"/>
    </source>
</evidence>
<reference evidence="4 5" key="1">
    <citation type="submission" date="2016-10" db="EMBL/GenBank/DDBJ databases">
        <title>Draft Genome sequence of Alkanindiges sp. strain H1.</title>
        <authorList>
            <person name="Subhash Y."/>
            <person name="Lee S."/>
        </authorList>
    </citation>
    <scope>NUCLEOTIDE SEQUENCE [LARGE SCALE GENOMIC DNA]</scope>
    <source>
        <strain evidence="4 5">H1</strain>
    </source>
</reference>
<evidence type="ECO:0000313" key="5">
    <source>
        <dbReference type="Proteomes" id="UP000192132"/>
    </source>
</evidence>
<proteinExistence type="inferred from homology"/>
<dbReference type="SUPFAM" id="SSF51735">
    <property type="entry name" value="NAD(P)-binding Rossmann-fold domains"/>
    <property type="match status" value="1"/>
</dbReference>
<comment type="caution">
    <text evidence="4">The sequence shown here is derived from an EMBL/GenBank/DDBJ whole genome shotgun (WGS) entry which is preliminary data.</text>
</comment>
<evidence type="ECO:0000256" key="1">
    <source>
        <dbReference type="ARBA" id="ARBA00006484"/>
    </source>
</evidence>
<dbReference type="PANTHER" id="PTHR43391">
    <property type="entry name" value="RETINOL DEHYDROGENASE-RELATED"/>
    <property type="match status" value="1"/>
</dbReference>
<evidence type="ECO:0000313" key="4">
    <source>
        <dbReference type="EMBL" id="ONG41496.1"/>
    </source>
</evidence>
<dbReference type="PRINTS" id="PR00080">
    <property type="entry name" value="SDRFAMILY"/>
</dbReference>
<dbReference type="PANTHER" id="PTHR43391:SF82">
    <property type="entry name" value="OXIDOREDUCTASE SADH-RELATED"/>
    <property type="match status" value="1"/>
</dbReference>
<dbReference type="EMBL" id="MLCN01000008">
    <property type="protein sequence ID" value="ONG41496.1"/>
    <property type="molecule type" value="Genomic_DNA"/>
</dbReference>
<keyword evidence="5" id="KW-1185">Reference proteome</keyword>
<keyword evidence="2" id="KW-0560">Oxidoreductase</keyword>
<gene>
    <name evidence="4" type="ORF">BKE30_03375</name>
</gene>
<dbReference type="GO" id="GO:0016491">
    <property type="term" value="F:oxidoreductase activity"/>
    <property type="evidence" value="ECO:0007669"/>
    <property type="project" value="UniProtKB-KW"/>
</dbReference>
<name>A0A1S8CWE6_9GAMM</name>
<dbReference type="Gene3D" id="3.40.50.720">
    <property type="entry name" value="NAD(P)-binding Rossmann-like Domain"/>
    <property type="match status" value="1"/>
</dbReference>
<evidence type="ECO:0000256" key="2">
    <source>
        <dbReference type="ARBA" id="ARBA00023002"/>
    </source>
</evidence>
<dbReference type="RefSeq" id="WP_076877254.1">
    <property type="nucleotide sequence ID" value="NZ_MLCN01000008.1"/>
</dbReference>
<protein>
    <submittedName>
        <fullName evidence="4">Short-chain dehydrogenase</fullName>
    </submittedName>
</protein>
<dbReference type="NCBIfam" id="NF006123">
    <property type="entry name" value="PRK08267.1"/>
    <property type="match status" value="1"/>
</dbReference>
<dbReference type="PRINTS" id="PR00081">
    <property type="entry name" value="GDHRDH"/>
</dbReference>
<dbReference type="InterPro" id="IPR002347">
    <property type="entry name" value="SDR_fam"/>
</dbReference>
<comment type="similarity">
    <text evidence="1 3">Belongs to the short-chain dehydrogenases/reductases (SDR) family.</text>
</comment>
<dbReference type="Proteomes" id="UP000192132">
    <property type="component" value="Unassembled WGS sequence"/>
</dbReference>
<dbReference type="OrthoDB" id="658698at2"/>
<organism evidence="4 5">
    <name type="scientific">Alkanindiges hydrocarboniclasticus</name>
    <dbReference type="NCBI Taxonomy" id="1907941"/>
    <lineage>
        <taxon>Bacteria</taxon>
        <taxon>Pseudomonadati</taxon>
        <taxon>Pseudomonadota</taxon>
        <taxon>Gammaproteobacteria</taxon>
        <taxon>Moraxellales</taxon>
        <taxon>Moraxellaceae</taxon>
        <taxon>Alkanindiges</taxon>
    </lineage>
</organism>
<sequence length="257" mass="27936">MEKKAVFITGAGAGIGRATALLFAQQGWFVGLYDRDEGAVQALAAQLGHENAIAGKLDVTEVEDWQNTLAMFFGHTGRLDVLINNAGILYSARFEDLSIQKHKQLIDINLLGALNGCHSALPYLRQSPTSRVINMSSASAMHGQVNLSSYSASKFAIRGLTEALDNEWREYGIRVVDVMPLFVQTAMVANVTIGSVSKLGVHLSPRDVAKAILQVATSHPLFTALHNPVGLPSRLLYTATGFTPDRLNHWFNHILGK</sequence>
<dbReference type="InterPro" id="IPR036291">
    <property type="entry name" value="NAD(P)-bd_dom_sf"/>
</dbReference>
<dbReference type="Pfam" id="PF00106">
    <property type="entry name" value="adh_short"/>
    <property type="match status" value="1"/>
</dbReference>
<dbReference type="AlphaFoldDB" id="A0A1S8CWE6"/>